<accession>A0ABV7LTV2</accession>
<dbReference type="SUPFAM" id="SSF56112">
    <property type="entry name" value="Protein kinase-like (PK-like)"/>
    <property type="match status" value="1"/>
</dbReference>
<keyword evidence="1" id="KW-0418">Kinase</keyword>
<dbReference type="InterPro" id="IPR011009">
    <property type="entry name" value="Kinase-like_dom_sf"/>
</dbReference>
<evidence type="ECO:0000313" key="1">
    <source>
        <dbReference type="EMBL" id="MFC3285792.1"/>
    </source>
</evidence>
<comment type="caution">
    <text evidence="1">The sequence shown here is derived from an EMBL/GenBank/DDBJ whole genome shotgun (WGS) entry which is preliminary data.</text>
</comment>
<dbReference type="GO" id="GO:0016301">
    <property type="term" value="F:kinase activity"/>
    <property type="evidence" value="ECO:0007669"/>
    <property type="project" value="UniProtKB-KW"/>
</dbReference>
<sequence>MLSVKLLDIPFDDARRRYLVFQPWRLPDRLRLASTTTTQEFEQHASSRFYVSDDQALLAKVVPDKFDKRRQPFNWFARDYLEKRWLLQTDAHKEFRSLRILRKAGLRTPTCHGWGLSLNPRNRNASLLLMEYLPTARPGGDYFESLDEAGKRRFLERFVGEVIQLARSGFVHRDLHYNNLLVTASDEIVWIDAHVRPLPAKASAQWHALAQTLTINKLRGETYRAYAEQYMHALWHSETG</sequence>
<proteinExistence type="predicted"/>
<gene>
    <name evidence="1" type="ORF">ACFOEV_19520</name>
</gene>
<name>A0ABV7LTV2_9GAMM</name>
<protein>
    <submittedName>
        <fullName evidence="1">Lipopolysaccharide kinase InaA family protein</fullName>
    </submittedName>
</protein>
<dbReference type="Proteomes" id="UP001595579">
    <property type="component" value="Unassembled WGS sequence"/>
</dbReference>
<dbReference type="EMBL" id="JBHRUG010000044">
    <property type="protein sequence ID" value="MFC3285792.1"/>
    <property type="molecule type" value="Genomic_DNA"/>
</dbReference>
<dbReference type="RefSeq" id="WP_386776567.1">
    <property type="nucleotide sequence ID" value="NZ_JBHRUG010000044.1"/>
</dbReference>
<keyword evidence="2" id="KW-1185">Reference proteome</keyword>
<dbReference type="Pfam" id="PF06293">
    <property type="entry name" value="Kdo"/>
    <property type="match status" value="1"/>
</dbReference>
<keyword evidence="1" id="KW-0808">Transferase</keyword>
<evidence type="ECO:0000313" key="2">
    <source>
        <dbReference type="Proteomes" id="UP001595579"/>
    </source>
</evidence>
<reference evidence="2" key="1">
    <citation type="journal article" date="2019" name="Int. J. Syst. Evol. Microbiol.">
        <title>The Global Catalogue of Microorganisms (GCM) 10K type strain sequencing project: providing services to taxonomists for standard genome sequencing and annotation.</title>
        <authorList>
            <consortium name="The Broad Institute Genomics Platform"/>
            <consortium name="The Broad Institute Genome Sequencing Center for Infectious Disease"/>
            <person name="Wu L."/>
            <person name="Ma J."/>
        </authorList>
    </citation>
    <scope>NUCLEOTIDE SEQUENCE [LARGE SCALE GENOMIC DNA]</scope>
    <source>
        <strain evidence="2">CECT 7698</strain>
    </source>
</reference>
<organism evidence="1 2">
    <name type="scientific">Litchfieldella rifensis</name>
    <dbReference type="NCBI Taxonomy" id="762643"/>
    <lineage>
        <taxon>Bacteria</taxon>
        <taxon>Pseudomonadati</taxon>
        <taxon>Pseudomonadota</taxon>
        <taxon>Gammaproteobacteria</taxon>
        <taxon>Oceanospirillales</taxon>
        <taxon>Halomonadaceae</taxon>
        <taxon>Litchfieldella</taxon>
    </lineage>
</organism>